<dbReference type="InterPro" id="IPR051083">
    <property type="entry name" value="GrpII_Intron_Splice-Mob/Def"/>
</dbReference>
<keyword evidence="6 11" id="KW-0695">RNA-directed DNA polymerase</keyword>
<keyword evidence="2" id="KW-0808">Transferase</keyword>
<comment type="catalytic activity">
    <reaction evidence="9">
        <text>DNA(n) + a 2'-deoxyribonucleoside 5'-triphosphate = DNA(n+1) + diphosphate</text>
        <dbReference type="Rhea" id="RHEA:22508"/>
        <dbReference type="Rhea" id="RHEA-COMP:17339"/>
        <dbReference type="Rhea" id="RHEA-COMP:17340"/>
        <dbReference type="ChEBI" id="CHEBI:33019"/>
        <dbReference type="ChEBI" id="CHEBI:61560"/>
        <dbReference type="ChEBI" id="CHEBI:173112"/>
        <dbReference type="EC" id="2.7.7.49"/>
    </reaction>
</comment>
<proteinExistence type="inferred from homology"/>
<keyword evidence="5" id="KW-0460">Magnesium</keyword>
<keyword evidence="7" id="KW-0051">Antiviral defense</keyword>
<feature type="domain" description="Reverse transcriptase" evidence="10">
    <location>
        <begin position="1"/>
        <end position="289"/>
    </location>
</feature>
<protein>
    <recommendedName>
        <fullName evidence="1">RNA-directed DNA polymerase</fullName>
        <ecNumber evidence="1">2.7.7.49</ecNumber>
    </recommendedName>
</protein>
<name>A0ABT2D9Y2_9BURK</name>
<dbReference type="PROSITE" id="PS50878">
    <property type="entry name" value="RT_POL"/>
    <property type="match status" value="1"/>
</dbReference>
<dbReference type="SUPFAM" id="SSF56672">
    <property type="entry name" value="DNA/RNA polymerases"/>
    <property type="match status" value="1"/>
</dbReference>
<evidence type="ECO:0000256" key="4">
    <source>
        <dbReference type="ARBA" id="ARBA00022723"/>
    </source>
</evidence>
<organism evidence="11 12">
    <name type="scientific">Massilia agilis</name>
    <dbReference type="NCBI Taxonomy" id="1811226"/>
    <lineage>
        <taxon>Bacteria</taxon>
        <taxon>Pseudomonadati</taxon>
        <taxon>Pseudomonadota</taxon>
        <taxon>Betaproteobacteria</taxon>
        <taxon>Burkholderiales</taxon>
        <taxon>Oxalobacteraceae</taxon>
        <taxon>Telluria group</taxon>
        <taxon>Massilia</taxon>
    </lineage>
</organism>
<evidence type="ECO:0000256" key="3">
    <source>
        <dbReference type="ARBA" id="ARBA00022695"/>
    </source>
</evidence>
<dbReference type="PANTHER" id="PTHR34047:SF7">
    <property type="entry name" value="RNA-DIRECTED DNA POLYMERASE"/>
    <property type="match status" value="1"/>
</dbReference>
<evidence type="ECO:0000256" key="1">
    <source>
        <dbReference type="ARBA" id="ARBA00012493"/>
    </source>
</evidence>
<keyword evidence="12" id="KW-1185">Reference proteome</keyword>
<dbReference type="InterPro" id="IPR043502">
    <property type="entry name" value="DNA/RNA_pol_sf"/>
</dbReference>
<sequence length="332" mass="37804">MTSTKLVDLKTLDHVAQACGVDAEFINEYANHPLQRDYYFPLKIPKRGRNRRGEYRVVFQAKDHRLSSLHRSVAMIVAHSVQFADHVQGFRKKRSSRSNAKQHLAASVILHADIKSFFDTITTEQVRVALIATGMPASVAAILAKACTIEGFLRQGTRCSPILANLVCDNLDRKLLTLARSHGSVFTRYADDLTFSGDQVPSFTSVRMVVESEGFSLRDKKCRYQYKGRCQYVTGLSVNDAAMPRLPKRMKSRLRLIFHYIEKYGLSEHWHRTGEKNPHRKERWLEGMLTYAASIEPVLVNKWQDILASAQAQRAAAARRRYFSDKGVDDPF</sequence>
<evidence type="ECO:0000256" key="7">
    <source>
        <dbReference type="ARBA" id="ARBA00023118"/>
    </source>
</evidence>
<accession>A0ABT2D9Y2</accession>
<evidence type="ECO:0000256" key="6">
    <source>
        <dbReference type="ARBA" id="ARBA00022918"/>
    </source>
</evidence>
<dbReference type="GO" id="GO:0003964">
    <property type="term" value="F:RNA-directed DNA polymerase activity"/>
    <property type="evidence" value="ECO:0007669"/>
    <property type="project" value="UniProtKB-KW"/>
</dbReference>
<evidence type="ECO:0000313" key="12">
    <source>
        <dbReference type="Proteomes" id="UP001206126"/>
    </source>
</evidence>
<dbReference type="RefSeq" id="WP_258821895.1">
    <property type="nucleotide sequence ID" value="NZ_JANUHB010000002.1"/>
</dbReference>
<dbReference type="PRINTS" id="PR00866">
    <property type="entry name" value="RNADNAPOLMS"/>
</dbReference>
<evidence type="ECO:0000313" key="11">
    <source>
        <dbReference type="EMBL" id="MCS0808115.1"/>
    </source>
</evidence>
<gene>
    <name evidence="11" type="ORF">NX774_09305</name>
</gene>
<dbReference type="InterPro" id="IPR000477">
    <property type="entry name" value="RT_dom"/>
</dbReference>
<dbReference type="EMBL" id="JANUHB010000002">
    <property type="protein sequence ID" value="MCS0808115.1"/>
    <property type="molecule type" value="Genomic_DNA"/>
</dbReference>
<dbReference type="PANTHER" id="PTHR34047">
    <property type="entry name" value="NUCLEAR INTRON MATURASE 1, MITOCHONDRIAL-RELATED"/>
    <property type="match status" value="1"/>
</dbReference>
<dbReference type="InterPro" id="IPR000123">
    <property type="entry name" value="Reverse_transcriptase_msDNA"/>
</dbReference>
<comment type="similarity">
    <text evidence="8">Belongs to the bacterial reverse transcriptase family.</text>
</comment>
<evidence type="ECO:0000256" key="5">
    <source>
        <dbReference type="ARBA" id="ARBA00022842"/>
    </source>
</evidence>
<keyword evidence="3" id="KW-0548">Nucleotidyltransferase</keyword>
<evidence type="ECO:0000256" key="8">
    <source>
        <dbReference type="ARBA" id="ARBA00034120"/>
    </source>
</evidence>
<evidence type="ECO:0000256" key="9">
    <source>
        <dbReference type="ARBA" id="ARBA00048173"/>
    </source>
</evidence>
<dbReference type="Pfam" id="PF00078">
    <property type="entry name" value="RVT_1"/>
    <property type="match status" value="1"/>
</dbReference>
<reference evidence="11 12" key="1">
    <citation type="submission" date="2022-08" db="EMBL/GenBank/DDBJ databases">
        <title>Reclassification of Massilia species as members of the genera Telluria, Duganella, Pseudoduganella, Mokoshia gen. nov. and Zemynaea gen. nov. using orthogonal and non-orthogonal genome-based approaches.</title>
        <authorList>
            <person name="Bowman J.P."/>
        </authorList>
    </citation>
    <scope>NUCLEOTIDE SEQUENCE [LARGE SCALE GENOMIC DNA]</scope>
    <source>
        <strain evidence="11 12">JCM 31605</strain>
    </source>
</reference>
<evidence type="ECO:0000256" key="2">
    <source>
        <dbReference type="ARBA" id="ARBA00022679"/>
    </source>
</evidence>
<evidence type="ECO:0000259" key="10">
    <source>
        <dbReference type="PROSITE" id="PS50878"/>
    </source>
</evidence>
<dbReference type="Proteomes" id="UP001206126">
    <property type="component" value="Unassembled WGS sequence"/>
</dbReference>
<dbReference type="CDD" id="cd03487">
    <property type="entry name" value="RT_Bac_retron_II"/>
    <property type="match status" value="1"/>
</dbReference>
<dbReference type="EC" id="2.7.7.49" evidence="1"/>
<comment type="caution">
    <text evidence="11">The sequence shown here is derived from an EMBL/GenBank/DDBJ whole genome shotgun (WGS) entry which is preliminary data.</text>
</comment>
<keyword evidence="4" id="KW-0479">Metal-binding</keyword>